<proteinExistence type="predicted"/>
<protein>
    <submittedName>
        <fullName evidence="1">Uncharacterized protein</fullName>
    </submittedName>
</protein>
<dbReference type="VEuPathDB" id="VectorBase:AATE012528"/>
<sequence length="105" mass="11693">MLKSNEHCSILPRFQYHFRCFRLHAMVFILIIEACKEKAIVAHLRKQRRLFSGVSEGIDLPSDAGTPTLTERVIQEPQAPGELIDDTLVVDGGLIIHAPGASDEL</sequence>
<organism evidence="1">
    <name type="scientific">Anopheles atroparvus</name>
    <name type="common">European mosquito</name>
    <dbReference type="NCBI Taxonomy" id="41427"/>
    <lineage>
        <taxon>Eukaryota</taxon>
        <taxon>Metazoa</taxon>
        <taxon>Ecdysozoa</taxon>
        <taxon>Arthropoda</taxon>
        <taxon>Hexapoda</taxon>
        <taxon>Insecta</taxon>
        <taxon>Pterygota</taxon>
        <taxon>Neoptera</taxon>
        <taxon>Endopterygota</taxon>
        <taxon>Diptera</taxon>
        <taxon>Nematocera</taxon>
        <taxon>Culicoidea</taxon>
        <taxon>Culicidae</taxon>
        <taxon>Anophelinae</taxon>
        <taxon>Anopheles</taxon>
    </lineage>
</organism>
<name>A0A182J6Y0_ANOAO</name>
<reference evidence="1" key="1">
    <citation type="submission" date="2022-08" db="UniProtKB">
        <authorList>
            <consortium name="EnsemblMetazoa"/>
        </authorList>
    </citation>
    <scope>IDENTIFICATION</scope>
    <source>
        <strain evidence="1">EBRO</strain>
    </source>
</reference>
<evidence type="ECO:0000313" key="1">
    <source>
        <dbReference type="EnsemblMetazoa" id="AATE012528-PA.1"/>
    </source>
</evidence>
<accession>A0A182J6Y0</accession>
<dbReference type="AlphaFoldDB" id="A0A182J6Y0"/>
<dbReference type="EnsemblMetazoa" id="AATE012528-RA">
    <property type="protein sequence ID" value="AATE012528-PA.1"/>
    <property type="gene ID" value="AATE012528"/>
</dbReference>